<dbReference type="Proteomes" id="UP000002837">
    <property type="component" value="Unassembled WGS sequence"/>
</dbReference>
<evidence type="ECO:0008006" key="3">
    <source>
        <dbReference type="Google" id="ProtNLM"/>
    </source>
</evidence>
<dbReference type="PANTHER" id="PTHR30634:SF7">
    <property type="entry name" value="VWA DOMAIN-CONTAINING PROTEIN"/>
    <property type="match status" value="1"/>
</dbReference>
<protein>
    <recommendedName>
        <fullName evidence="3">DUF4435 domain-containing protein</fullName>
    </recommendedName>
</protein>
<sequence length="763" mass="87277">MSSVFFFPIRHHSVAASLSLEKYTNELRPSAILIEGPYDFNPKLDDLFLLHTLPIAIYSFVRDEEGFSRGAYYPFCDYSPEWIALKTARSLRIPTRFIDLPWADICSIENLSEKQTSETMLLYHEEPFWDNVFIRNLCKKTGVPNFDDLWDELFETNHLTQINEYRERASLFCDYARKENADVKQSILQREAFMAYQIRLAQTEFQGSILAVTGGYHSSALEERISKPPSMDELFWANREERFYDGGIALTPYSNSKLSAENGYRSGMPSPGFYDFVWENFRKNESFDHRPLVQKIVKMLHQKGKRSSSADRIASETTSRALADLRGHKNIWRRDLIDGLRATLVKDEIARDAGHPLLDAISEVMCGDRIGRLAEGTSLPPIVSDIETTLKKMNILAKRENKILELRLMNSEQREQSKVLHCLRLLGIAGYSLVENTDMIARKDLGDVKEKWNIVQDKEFHSSCIEAARYGGTLSEAAAGFLNQRIRLETDPEIAASCLIESALAGIGRYSTFLLKQLSEIIPNAFDFIRVCGALNHIVYLYSYDEVLKLEGRESLKGILRETYRRCLNLLDRLGATSSQGLEQARGIWTILQTYQYCSESLELSLEEIRDVLFRVGDDLKIDPFTRGAVCGAQWKLNLALADAILIQLNSFYDSSILGDFLSGLFLIARETVQRDKILLTALNNRISELSYVEFLEALPALRMAFTFFTPREKHQIGRNLFEIIKPPVNEGTDRKDLKTVLRAIEFERILFENASKYGTRIT</sequence>
<dbReference type="EMBL" id="AKWJ02000004">
    <property type="protein sequence ID" value="EKP15653.1"/>
    <property type="molecule type" value="Genomic_DNA"/>
</dbReference>
<name>A0ABN0I3B1_LEPBO</name>
<accession>A0ABN0I3B1</accession>
<comment type="caution">
    <text evidence="1">The sequence shown here is derived from an EMBL/GenBank/DDBJ whole genome shotgun (WGS) entry which is preliminary data.</text>
</comment>
<dbReference type="Pfam" id="PF18934">
    <property type="entry name" value="DUF5682"/>
    <property type="match status" value="1"/>
</dbReference>
<dbReference type="RefSeq" id="WP_002757714.1">
    <property type="nucleotide sequence ID" value="NZ_AKWJ02000004.1"/>
</dbReference>
<gene>
    <name evidence="1" type="ORF">LEP1GSC128_0049</name>
</gene>
<organism evidence="1 2">
    <name type="scientific">Leptospira borgpetersenii str. 200801926</name>
    <dbReference type="NCBI Taxonomy" id="1193009"/>
    <lineage>
        <taxon>Bacteria</taxon>
        <taxon>Pseudomonadati</taxon>
        <taxon>Spirochaetota</taxon>
        <taxon>Spirochaetia</taxon>
        <taxon>Leptospirales</taxon>
        <taxon>Leptospiraceae</taxon>
        <taxon>Leptospira</taxon>
    </lineage>
</organism>
<evidence type="ECO:0000313" key="1">
    <source>
        <dbReference type="EMBL" id="EKP15653.1"/>
    </source>
</evidence>
<dbReference type="InterPro" id="IPR043737">
    <property type="entry name" value="DUF5682"/>
</dbReference>
<reference evidence="1" key="1">
    <citation type="submission" date="2012-09" db="EMBL/GenBank/DDBJ databases">
        <authorList>
            <person name="Harkins D.M."/>
            <person name="Durkin A.S."/>
            <person name="Brinkac L.M."/>
            <person name="Selengut J.D."/>
            <person name="Sanka R."/>
            <person name="DePew J."/>
            <person name="Purushe J."/>
            <person name="Picardeau M."/>
            <person name="Werts C."/>
            <person name="Goarant C."/>
            <person name="Vinetz J.M."/>
            <person name="Sutton G.G."/>
            <person name="Nelson W.C."/>
            <person name="Fouts D.E."/>
        </authorList>
    </citation>
    <scope>NUCLEOTIDE SEQUENCE [LARGE SCALE GENOMIC DNA]</scope>
    <source>
        <strain evidence="1">200801926</strain>
    </source>
</reference>
<dbReference type="InterPro" id="IPR050458">
    <property type="entry name" value="LolB"/>
</dbReference>
<evidence type="ECO:0000313" key="2">
    <source>
        <dbReference type="Proteomes" id="UP000002837"/>
    </source>
</evidence>
<keyword evidence="2" id="KW-1185">Reference proteome</keyword>
<dbReference type="PANTHER" id="PTHR30634">
    <property type="entry name" value="OUTER MEMBRANE LOLAB LIPOPROTEIN INSERTION APPARATUS"/>
    <property type="match status" value="1"/>
</dbReference>
<proteinExistence type="predicted"/>